<evidence type="ECO:0000256" key="4">
    <source>
        <dbReference type="ARBA" id="ARBA00022833"/>
    </source>
</evidence>
<reference evidence="7 8" key="1">
    <citation type="submission" date="2024-07" db="EMBL/GenBank/DDBJ databases">
        <title>Chromosome-level genome assembly of the water stick insect Ranatra chinensis (Heteroptera: Nepidae).</title>
        <authorList>
            <person name="Liu X."/>
        </authorList>
    </citation>
    <scope>NUCLEOTIDE SEQUENCE [LARGE SCALE GENOMIC DNA]</scope>
    <source>
        <strain evidence="7">Cailab_2021Rc</strain>
        <tissue evidence="7">Muscle</tissue>
    </source>
</reference>
<gene>
    <name evidence="7" type="ORF">AAG570_013829</name>
</gene>
<dbReference type="GO" id="GO:0008270">
    <property type="term" value="F:zinc ion binding"/>
    <property type="evidence" value="ECO:0007669"/>
    <property type="project" value="UniProtKB-KW"/>
</dbReference>
<accession>A0ABD0YDB4</accession>
<proteinExistence type="predicted"/>
<keyword evidence="8" id="KW-1185">Reference proteome</keyword>
<evidence type="ECO:0000256" key="2">
    <source>
        <dbReference type="ARBA" id="ARBA00022737"/>
    </source>
</evidence>
<dbReference type="InterPro" id="IPR036236">
    <property type="entry name" value="Znf_C2H2_sf"/>
</dbReference>
<evidence type="ECO:0000259" key="6">
    <source>
        <dbReference type="PROSITE" id="PS50157"/>
    </source>
</evidence>
<evidence type="ECO:0000256" key="3">
    <source>
        <dbReference type="ARBA" id="ARBA00022771"/>
    </source>
</evidence>
<dbReference type="InterPro" id="IPR013087">
    <property type="entry name" value="Znf_C2H2_type"/>
</dbReference>
<dbReference type="AlphaFoldDB" id="A0ABD0YDB4"/>
<dbReference type="EMBL" id="JBFDAA010000009">
    <property type="protein sequence ID" value="KAL1129300.1"/>
    <property type="molecule type" value="Genomic_DNA"/>
</dbReference>
<keyword evidence="3 5" id="KW-0863">Zinc-finger</keyword>
<comment type="caution">
    <text evidence="7">The sequence shown here is derived from an EMBL/GenBank/DDBJ whole genome shotgun (WGS) entry which is preliminary data.</text>
</comment>
<dbReference type="PROSITE" id="PS50157">
    <property type="entry name" value="ZINC_FINGER_C2H2_2"/>
    <property type="match status" value="1"/>
</dbReference>
<dbReference type="Gene3D" id="3.30.160.60">
    <property type="entry name" value="Classic Zinc Finger"/>
    <property type="match status" value="2"/>
</dbReference>
<evidence type="ECO:0000313" key="7">
    <source>
        <dbReference type="EMBL" id="KAL1129300.1"/>
    </source>
</evidence>
<evidence type="ECO:0000313" key="8">
    <source>
        <dbReference type="Proteomes" id="UP001558652"/>
    </source>
</evidence>
<feature type="domain" description="C2H2-type" evidence="6">
    <location>
        <begin position="43"/>
        <end position="70"/>
    </location>
</feature>
<organism evidence="7 8">
    <name type="scientific">Ranatra chinensis</name>
    <dbReference type="NCBI Taxonomy" id="642074"/>
    <lineage>
        <taxon>Eukaryota</taxon>
        <taxon>Metazoa</taxon>
        <taxon>Ecdysozoa</taxon>
        <taxon>Arthropoda</taxon>
        <taxon>Hexapoda</taxon>
        <taxon>Insecta</taxon>
        <taxon>Pterygota</taxon>
        <taxon>Neoptera</taxon>
        <taxon>Paraneoptera</taxon>
        <taxon>Hemiptera</taxon>
        <taxon>Heteroptera</taxon>
        <taxon>Panheteroptera</taxon>
        <taxon>Nepomorpha</taxon>
        <taxon>Nepidae</taxon>
        <taxon>Ranatrinae</taxon>
        <taxon>Ranatra</taxon>
    </lineage>
</organism>
<keyword evidence="4" id="KW-0862">Zinc</keyword>
<keyword evidence="2" id="KW-0677">Repeat</keyword>
<dbReference type="SMART" id="SM00355">
    <property type="entry name" value="ZnF_C2H2"/>
    <property type="match status" value="2"/>
</dbReference>
<dbReference type="Pfam" id="PF00096">
    <property type="entry name" value="zf-C2H2"/>
    <property type="match status" value="1"/>
</dbReference>
<keyword evidence="1" id="KW-0479">Metal-binding</keyword>
<dbReference type="FunFam" id="3.30.160.60:FF:000100">
    <property type="entry name" value="Zinc finger 45-like"/>
    <property type="match status" value="1"/>
</dbReference>
<name>A0ABD0YDB4_9HEMI</name>
<evidence type="ECO:0000256" key="5">
    <source>
        <dbReference type="PROSITE-ProRule" id="PRU00042"/>
    </source>
</evidence>
<protein>
    <recommendedName>
        <fullName evidence="6">C2H2-type domain-containing protein</fullName>
    </recommendedName>
</protein>
<sequence length="109" mass="12444">MGSDPECRLTCQYAVEYGAKVKSFLSRVGVPRPVGGSNEGKEFACAACGRTYRHQSSLRSHMRYECGRDRHLACQYCQYRTHQKSNLKAHVIRMHVAEYRSRKASLNTD</sequence>
<dbReference type="SUPFAM" id="SSF57667">
    <property type="entry name" value="beta-beta-alpha zinc fingers"/>
    <property type="match status" value="1"/>
</dbReference>
<dbReference type="Proteomes" id="UP001558652">
    <property type="component" value="Unassembled WGS sequence"/>
</dbReference>
<evidence type="ECO:0000256" key="1">
    <source>
        <dbReference type="ARBA" id="ARBA00022723"/>
    </source>
</evidence>